<evidence type="ECO:0000256" key="6">
    <source>
        <dbReference type="ARBA" id="ARBA00023136"/>
    </source>
</evidence>
<dbReference type="OrthoDB" id="6114058at2759"/>
<feature type="transmembrane region" description="Helical" evidence="7">
    <location>
        <begin position="104"/>
        <end position="124"/>
    </location>
</feature>
<keyword evidence="3 7" id="KW-0812">Transmembrane</keyword>
<keyword evidence="6 7" id="KW-0472">Membrane</keyword>
<evidence type="ECO:0000256" key="3">
    <source>
        <dbReference type="ARBA" id="ARBA00022692"/>
    </source>
</evidence>
<keyword evidence="9" id="KW-1185">Reference proteome</keyword>
<evidence type="ECO:0000256" key="2">
    <source>
        <dbReference type="ARBA" id="ARBA00008141"/>
    </source>
</evidence>
<dbReference type="Pfam" id="PF04923">
    <property type="entry name" value="Ninjurin"/>
    <property type="match status" value="1"/>
</dbReference>
<dbReference type="GO" id="GO:0042246">
    <property type="term" value="P:tissue regeneration"/>
    <property type="evidence" value="ECO:0007669"/>
    <property type="project" value="InterPro"/>
</dbReference>
<comment type="caution">
    <text evidence="8">The sequence shown here is derived from an EMBL/GenBank/DDBJ whole genome shotgun (WGS) entry which is preliminary data.</text>
</comment>
<proteinExistence type="inferred from homology"/>
<keyword evidence="5 7" id="KW-1133">Transmembrane helix</keyword>
<comment type="similarity">
    <text evidence="2">Belongs to the ninjurin family.</text>
</comment>
<protein>
    <recommendedName>
        <fullName evidence="10">Ninjurin-2</fullName>
    </recommendedName>
</protein>
<evidence type="ECO:0000256" key="5">
    <source>
        <dbReference type="ARBA" id="ARBA00022989"/>
    </source>
</evidence>
<dbReference type="GO" id="GO:0007155">
    <property type="term" value="P:cell adhesion"/>
    <property type="evidence" value="ECO:0007669"/>
    <property type="project" value="UniProtKB-KW"/>
</dbReference>
<name>A0A921ZDI0_MANSE</name>
<accession>A0A921ZDI0</accession>
<dbReference type="PANTHER" id="PTHR12316:SF17">
    <property type="entry name" value="NINJURIN C, ISOFORM D"/>
    <property type="match status" value="1"/>
</dbReference>
<dbReference type="InterPro" id="IPR007007">
    <property type="entry name" value="Ninjurin"/>
</dbReference>
<dbReference type="PANTHER" id="PTHR12316">
    <property type="entry name" value="NINJURIN-RELATED"/>
    <property type="match status" value="1"/>
</dbReference>
<sequence length="155" mass="17740">MKRRTYYSKPRRKKKKRVFDANEYAIKKTVAQGMLDIALLASNASQLKYVLQFGPIHEFYTLLIALITISIILQLVLGMLCVIVGSLDVNRNENQQPARFYNNIIVLLIFIISIINIVISAFSIKHTTGPLIMMRLEYLHKSGRGGSAWRQRNSN</sequence>
<comment type="subcellular location">
    <subcellularLocation>
        <location evidence="1">Membrane</location>
        <topology evidence="1">Multi-pass membrane protein</topology>
    </subcellularLocation>
</comment>
<evidence type="ECO:0008006" key="10">
    <source>
        <dbReference type="Google" id="ProtNLM"/>
    </source>
</evidence>
<evidence type="ECO:0000313" key="8">
    <source>
        <dbReference type="EMBL" id="KAG6454817.1"/>
    </source>
</evidence>
<dbReference type="AlphaFoldDB" id="A0A921ZDI0"/>
<feature type="transmembrane region" description="Helical" evidence="7">
    <location>
        <begin position="60"/>
        <end position="84"/>
    </location>
</feature>
<keyword evidence="4" id="KW-0130">Cell adhesion</keyword>
<evidence type="ECO:0000256" key="7">
    <source>
        <dbReference type="SAM" id="Phobius"/>
    </source>
</evidence>
<reference evidence="8" key="1">
    <citation type="journal article" date="2016" name="Insect Biochem. Mol. Biol.">
        <title>Multifaceted biological insights from a draft genome sequence of the tobacco hornworm moth, Manduca sexta.</title>
        <authorList>
            <person name="Kanost M.R."/>
            <person name="Arrese E.L."/>
            <person name="Cao X."/>
            <person name="Chen Y.R."/>
            <person name="Chellapilla S."/>
            <person name="Goldsmith M.R."/>
            <person name="Grosse-Wilde E."/>
            <person name="Heckel D.G."/>
            <person name="Herndon N."/>
            <person name="Jiang H."/>
            <person name="Papanicolaou A."/>
            <person name="Qu J."/>
            <person name="Soulages J.L."/>
            <person name="Vogel H."/>
            <person name="Walters J."/>
            <person name="Waterhouse R.M."/>
            <person name="Ahn S.J."/>
            <person name="Almeida F.C."/>
            <person name="An C."/>
            <person name="Aqrawi P."/>
            <person name="Bretschneider A."/>
            <person name="Bryant W.B."/>
            <person name="Bucks S."/>
            <person name="Chao H."/>
            <person name="Chevignon G."/>
            <person name="Christen J.M."/>
            <person name="Clarke D.F."/>
            <person name="Dittmer N.T."/>
            <person name="Ferguson L.C.F."/>
            <person name="Garavelou S."/>
            <person name="Gordon K.H.J."/>
            <person name="Gunaratna R.T."/>
            <person name="Han Y."/>
            <person name="Hauser F."/>
            <person name="He Y."/>
            <person name="Heidel-Fischer H."/>
            <person name="Hirsh A."/>
            <person name="Hu Y."/>
            <person name="Jiang H."/>
            <person name="Kalra D."/>
            <person name="Klinner C."/>
            <person name="Konig C."/>
            <person name="Kovar C."/>
            <person name="Kroll A.R."/>
            <person name="Kuwar S.S."/>
            <person name="Lee S.L."/>
            <person name="Lehman R."/>
            <person name="Li K."/>
            <person name="Li Z."/>
            <person name="Liang H."/>
            <person name="Lovelace S."/>
            <person name="Lu Z."/>
            <person name="Mansfield J.H."/>
            <person name="McCulloch K.J."/>
            <person name="Mathew T."/>
            <person name="Morton B."/>
            <person name="Muzny D.M."/>
            <person name="Neunemann D."/>
            <person name="Ongeri F."/>
            <person name="Pauchet Y."/>
            <person name="Pu L.L."/>
            <person name="Pyrousis I."/>
            <person name="Rao X.J."/>
            <person name="Redding A."/>
            <person name="Roesel C."/>
            <person name="Sanchez-Gracia A."/>
            <person name="Schaack S."/>
            <person name="Shukla A."/>
            <person name="Tetreau G."/>
            <person name="Wang Y."/>
            <person name="Xiong G.H."/>
            <person name="Traut W."/>
            <person name="Walsh T.K."/>
            <person name="Worley K.C."/>
            <person name="Wu D."/>
            <person name="Wu W."/>
            <person name="Wu Y.Q."/>
            <person name="Zhang X."/>
            <person name="Zou Z."/>
            <person name="Zucker H."/>
            <person name="Briscoe A.D."/>
            <person name="Burmester T."/>
            <person name="Clem R.J."/>
            <person name="Feyereisen R."/>
            <person name="Grimmelikhuijzen C.J.P."/>
            <person name="Hamodrakas S.J."/>
            <person name="Hansson B.S."/>
            <person name="Huguet E."/>
            <person name="Jermiin L.S."/>
            <person name="Lan Q."/>
            <person name="Lehman H.K."/>
            <person name="Lorenzen M."/>
            <person name="Merzendorfer H."/>
            <person name="Michalopoulos I."/>
            <person name="Morton D.B."/>
            <person name="Muthukrishnan S."/>
            <person name="Oakeshott J.G."/>
            <person name="Palmer W."/>
            <person name="Park Y."/>
            <person name="Passarelli A.L."/>
            <person name="Rozas J."/>
            <person name="Schwartz L.M."/>
            <person name="Smith W."/>
            <person name="Southgate A."/>
            <person name="Vilcinskas A."/>
            <person name="Vogt R."/>
            <person name="Wang P."/>
            <person name="Werren J."/>
            <person name="Yu X.Q."/>
            <person name="Zhou J.J."/>
            <person name="Brown S.J."/>
            <person name="Scherer S.E."/>
            <person name="Richards S."/>
            <person name="Blissard G.W."/>
        </authorList>
    </citation>
    <scope>NUCLEOTIDE SEQUENCE</scope>
</reference>
<evidence type="ECO:0000256" key="1">
    <source>
        <dbReference type="ARBA" id="ARBA00004141"/>
    </source>
</evidence>
<gene>
    <name evidence="8" type="ORF">O3G_MSEX008889</name>
</gene>
<dbReference type="GO" id="GO:0016020">
    <property type="term" value="C:membrane"/>
    <property type="evidence" value="ECO:0007669"/>
    <property type="project" value="UniProtKB-SubCell"/>
</dbReference>
<evidence type="ECO:0000313" key="9">
    <source>
        <dbReference type="Proteomes" id="UP000791440"/>
    </source>
</evidence>
<dbReference type="EMBL" id="JH668476">
    <property type="protein sequence ID" value="KAG6454817.1"/>
    <property type="molecule type" value="Genomic_DNA"/>
</dbReference>
<dbReference type="Proteomes" id="UP000791440">
    <property type="component" value="Unassembled WGS sequence"/>
</dbReference>
<evidence type="ECO:0000256" key="4">
    <source>
        <dbReference type="ARBA" id="ARBA00022889"/>
    </source>
</evidence>
<organism evidence="8 9">
    <name type="scientific">Manduca sexta</name>
    <name type="common">Tobacco hawkmoth</name>
    <name type="synonym">Tobacco hornworm</name>
    <dbReference type="NCBI Taxonomy" id="7130"/>
    <lineage>
        <taxon>Eukaryota</taxon>
        <taxon>Metazoa</taxon>
        <taxon>Ecdysozoa</taxon>
        <taxon>Arthropoda</taxon>
        <taxon>Hexapoda</taxon>
        <taxon>Insecta</taxon>
        <taxon>Pterygota</taxon>
        <taxon>Neoptera</taxon>
        <taxon>Endopterygota</taxon>
        <taxon>Lepidoptera</taxon>
        <taxon>Glossata</taxon>
        <taxon>Ditrysia</taxon>
        <taxon>Bombycoidea</taxon>
        <taxon>Sphingidae</taxon>
        <taxon>Sphinginae</taxon>
        <taxon>Sphingini</taxon>
        <taxon>Manduca</taxon>
    </lineage>
</organism>
<reference evidence="8" key="2">
    <citation type="submission" date="2020-12" db="EMBL/GenBank/DDBJ databases">
        <authorList>
            <person name="Kanost M."/>
        </authorList>
    </citation>
    <scope>NUCLEOTIDE SEQUENCE</scope>
</reference>